<dbReference type="AlphaFoldDB" id="E6PKK3"/>
<dbReference type="InterPro" id="IPR012902">
    <property type="entry name" value="N_methyl_site"/>
</dbReference>
<reference evidence="2" key="1">
    <citation type="submission" date="2009-10" db="EMBL/GenBank/DDBJ databases">
        <title>Diversity of trophic interactions inside an arsenic-rich microbial ecosystem.</title>
        <authorList>
            <person name="Bertin P.N."/>
            <person name="Heinrich-Salmeron A."/>
            <person name="Pelletier E."/>
            <person name="Goulhen-Chollet F."/>
            <person name="Arsene-Ploetze F."/>
            <person name="Gallien S."/>
            <person name="Calteau A."/>
            <person name="Vallenet D."/>
            <person name="Casiot C."/>
            <person name="Chane-Woon-Ming B."/>
            <person name="Giloteaux L."/>
            <person name="Barakat M."/>
            <person name="Bonnefoy V."/>
            <person name="Bruneel O."/>
            <person name="Chandler M."/>
            <person name="Cleiss J."/>
            <person name="Duran R."/>
            <person name="Elbaz-Poulichet F."/>
            <person name="Fonknechten N."/>
            <person name="Lauga B."/>
            <person name="Mornico D."/>
            <person name="Ortet P."/>
            <person name="Schaeffer C."/>
            <person name="Siguier P."/>
            <person name="Alexander Thil Smith A."/>
            <person name="Van Dorsselaer A."/>
            <person name="Weissenbach J."/>
            <person name="Medigue C."/>
            <person name="Le Paslier D."/>
        </authorList>
    </citation>
    <scope>NUCLEOTIDE SEQUENCE</scope>
</reference>
<accession>E6PKK3</accession>
<comment type="caution">
    <text evidence="2">The sequence shown here is derived from an EMBL/GenBank/DDBJ whole genome shotgun (WGS) entry which is preliminary data.</text>
</comment>
<organism evidence="2">
    <name type="scientific">mine drainage metagenome</name>
    <dbReference type="NCBI Taxonomy" id="410659"/>
    <lineage>
        <taxon>unclassified sequences</taxon>
        <taxon>metagenomes</taxon>
        <taxon>ecological metagenomes</taxon>
    </lineage>
</organism>
<dbReference type="EMBL" id="CABM01000005">
    <property type="protein sequence ID" value="CBH95454.1"/>
    <property type="molecule type" value="Genomic_DNA"/>
</dbReference>
<evidence type="ECO:0000313" key="2">
    <source>
        <dbReference type="EMBL" id="CBH95454.1"/>
    </source>
</evidence>
<keyword evidence="1" id="KW-1133">Transmembrane helix</keyword>
<sequence length="176" mass="18391">MSLPFSTSSIRARAGRQAGLSLISVLVAIVIFSLGMLSIASIYTMAVPAVTANEAATDTAALGNQFWALLQANPGLVGQLGTTTAQTYTPSTYTTAPSALQPWLANIFFTQQTMLPNASVTITPVAGAEGAPCTAPTPTTTLCGITLLIAWSTTSGDLSTQKYTQRTQTYNYQVGF</sequence>
<protein>
    <submittedName>
        <fullName evidence="2">Putative Tfp pilus assembly protein PilV</fullName>
    </submittedName>
</protein>
<keyword evidence="1" id="KW-0812">Transmembrane</keyword>
<feature type="transmembrane region" description="Helical" evidence="1">
    <location>
        <begin position="20"/>
        <end position="43"/>
    </location>
</feature>
<evidence type="ECO:0000256" key="1">
    <source>
        <dbReference type="SAM" id="Phobius"/>
    </source>
</evidence>
<gene>
    <name evidence="2" type="ORF">CARN2_0854</name>
</gene>
<proteinExistence type="predicted"/>
<dbReference type="Pfam" id="PF07963">
    <property type="entry name" value="N_methyl"/>
    <property type="match status" value="1"/>
</dbReference>
<name>E6PKK3_9ZZZZ</name>
<keyword evidence="1" id="KW-0472">Membrane</keyword>